<evidence type="ECO:0000256" key="3">
    <source>
        <dbReference type="ARBA" id="ARBA00022514"/>
    </source>
</evidence>
<dbReference type="InterPro" id="IPR001398">
    <property type="entry name" value="Macrophage_inhib_fac"/>
</dbReference>
<dbReference type="EC" id="5.3.2.1" evidence="9"/>
<feature type="compositionally biased region" description="Basic and acidic residues" evidence="15">
    <location>
        <begin position="1"/>
        <end position="17"/>
    </location>
</feature>
<evidence type="ECO:0000256" key="6">
    <source>
        <dbReference type="ARBA" id="ARBA00036735"/>
    </source>
</evidence>
<evidence type="ECO:0000256" key="14">
    <source>
        <dbReference type="ARBA" id="ARBA00046107"/>
    </source>
</evidence>
<sequence length="293" mass="30641">MNEGKAHFWPRGGERLWRGHPARGRRSRVSKSRREGGASAGGDVTSREGLAASGAGSPPAVTSRGGTAVAVGGAPGGGHVSQVPLLLDRAVRFLCSGSPLFLAIMPMFVVNTNVPRASVPDGFLSELTQQLVQAMGKPAQYIAVHVVPDQLMAFGGSSEPCALCSLHSIGKIGGAQNRSYSKLLCGLLAERLRISPDRCVGAEGRGARGHGGRPVARSASLPSPQDLHQLLRHERGQCGLERLHLRLRAAPQDSFALGLAPPALFSACLAPSDPSSRKREINGVEMAASGFLD</sequence>
<dbReference type="SUPFAM" id="SSF55331">
    <property type="entry name" value="Tautomerase/MIF"/>
    <property type="match status" value="1"/>
</dbReference>
<evidence type="ECO:0000256" key="10">
    <source>
        <dbReference type="ARBA" id="ARBA00039619"/>
    </source>
</evidence>
<comment type="subcellular location">
    <subcellularLocation>
        <location evidence="1">Secreted</location>
    </subcellularLocation>
</comment>
<keyword evidence="3" id="KW-0202">Cytokine</keyword>
<feature type="compositionally biased region" description="Low complexity" evidence="15">
    <location>
        <begin position="51"/>
        <end position="68"/>
    </location>
</feature>
<feature type="compositionally biased region" description="Basic residues" evidence="15">
    <location>
        <begin position="18"/>
        <end position="31"/>
    </location>
</feature>
<evidence type="ECO:0000256" key="15">
    <source>
        <dbReference type="SAM" id="MobiDB-lite"/>
    </source>
</evidence>
<dbReference type="Pfam" id="PF01187">
    <property type="entry name" value="MIF"/>
    <property type="match status" value="1"/>
</dbReference>
<keyword evidence="5" id="KW-0413">Isomerase</keyword>
<reference evidence="16" key="2">
    <citation type="submission" date="2025-08" db="UniProtKB">
        <authorList>
            <consortium name="Ensembl"/>
        </authorList>
    </citation>
    <scope>IDENTIFICATION</scope>
</reference>
<dbReference type="GO" id="GO:0005615">
    <property type="term" value="C:extracellular space"/>
    <property type="evidence" value="ECO:0007669"/>
    <property type="project" value="UniProtKB-KW"/>
</dbReference>
<evidence type="ECO:0000256" key="2">
    <source>
        <dbReference type="ARBA" id="ARBA00005851"/>
    </source>
</evidence>
<dbReference type="GO" id="GO:0005125">
    <property type="term" value="F:cytokine activity"/>
    <property type="evidence" value="ECO:0007669"/>
    <property type="project" value="UniProtKB-KW"/>
</dbReference>
<comment type="similarity">
    <text evidence="2">Belongs to the MIF family.</text>
</comment>
<feature type="region of interest" description="Disordered" evidence="15">
    <location>
        <begin position="1"/>
        <end position="68"/>
    </location>
</feature>
<evidence type="ECO:0000256" key="9">
    <source>
        <dbReference type="ARBA" id="ARBA00039086"/>
    </source>
</evidence>
<evidence type="ECO:0000313" key="16">
    <source>
        <dbReference type="Ensembl" id="ENSSSCP00070035151.1"/>
    </source>
</evidence>
<dbReference type="InterPro" id="IPR014347">
    <property type="entry name" value="Tautomerase/MIF_sf"/>
</dbReference>
<dbReference type="Gene3D" id="3.30.429.10">
    <property type="entry name" value="Macrophage Migration Inhibitory Factor"/>
    <property type="match status" value="1"/>
</dbReference>
<reference evidence="16 17" key="1">
    <citation type="submission" date="2017-08" db="EMBL/GenBank/DDBJ databases">
        <title>USMARCv1.0.</title>
        <authorList>
            <person name="Hannum G.I."/>
            <person name="Koren S."/>
            <person name="Schroeder S.G."/>
            <person name="Chin S.C."/>
            <person name="Nonneman D.J."/>
            <person name="Becker S.A."/>
            <person name="Rosen B.D."/>
            <person name="Bickhart D.M."/>
            <person name="Putnam N.H."/>
            <person name="Green R.E."/>
            <person name="Tuggle C.K."/>
            <person name="Liu H."/>
            <person name="Rohrer G.A."/>
            <person name="Warr A."/>
            <person name="Hall R."/>
            <person name="Kim K."/>
            <person name="Hume D.A."/>
            <person name="Talbot R."/>
            <person name="Chow W."/>
            <person name="Howe K."/>
            <person name="Schwartz A.S."/>
            <person name="Watson M."/>
            <person name="Archibald A.L."/>
            <person name="Phillippy A.M."/>
            <person name="Smith T.P.L."/>
        </authorList>
    </citation>
    <scope>NUCLEOTIDE SEQUENCE [LARGE SCALE GENOMIC DNA]</scope>
</reference>
<accession>A0A4X1V1K7</accession>
<evidence type="ECO:0000313" key="17">
    <source>
        <dbReference type="Proteomes" id="UP000314985"/>
    </source>
</evidence>
<dbReference type="Proteomes" id="UP000314985">
    <property type="component" value="Chromosome 14"/>
</dbReference>
<evidence type="ECO:0000256" key="8">
    <source>
        <dbReference type="ARBA" id="ARBA00038932"/>
    </source>
</evidence>
<evidence type="ECO:0000256" key="13">
    <source>
        <dbReference type="ARBA" id="ARBA00042730"/>
    </source>
</evidence>
<dbReference type="EC" id="5.3.3.12" evidence="8"/>
<evidence type="ECO:0000256" key="7">
    <source>
        <dbReference type="ARBA" id="ARBA00036823"/>
    </source>
</evidence>
<dbReference type="PROSITE" id="PS01158">
    <property type="entry name" value="MIF"/>
    <property type="match status" value="1"/>
</dbReference>
<dbReference type="GO" id="GO:0050178">
    <property type="term" value="F:phenylpyruvate tautomerase activity"/>
    <property type="evidence" value="ECO:0007669"/>
    <property type="project" value="UniProtKB-EC"/>
</dbReference>
<dbReference type="AlphaFoldDB" id="A0A4X1V1K7"/>
<dbReference type="Ensembl" id="ENSSSCT00070041855.1">
    <property type="protein sequence ID" value="ENSSSCP00070035151.1"/>
    <property type="gene ID" value="ENSSSCG00070021043.1"/>
</dbReference>
<keyword evidence="4" id="KW-0964">Secreted</keyword>
<evidence type="ECO:0000256" key="1">
    <source>
        <dbReference type="ARBA" id="ARBA00004613"/>
    </source>
</evidence>
<evidence type="ECO:0000256" key="11">
    <source>
        <dbReference type="ARBA" id="ARBA00041631"/>
    </source>
</evidence>
<evidence type="ECO:0000256" key="5">
    <source>
        <dbReference type="ARBA" id="ARBA00023235"/>
    </source>
</evidence>
<dbReference type="PANTHER" id="PTHR11954:SF6">
    <property type="entry name" value="MACROPHAGE MIGRATION INHIBITORY FACTOR"/>
    <property type="match status" value="1"/>
</dbReference>
<comment type="function">
    <text evidence="14">Pro-inflammatory cytokine involved in the innate immune response to bacterial pathogens. The expression of MIF at sites of inflammation suggests a role as mediator in regulating the function of macrophages in host defense. Counteracts the anti-inflammatory activity of glucocorticoids. Has phenylpyruvate tautomerase and dopachrome tautomerase activity (in vitro), but the physiological substrate is not known. It is not clear whether the tautomerase activity has any physiological relevance, and whether it is important for cytokine activity.</text>
</comment>
<dbReference type="InterPro" id="IPR019829">
    <property type="entry name" value="Macrophage_inhib_fac_CS"/>
</dbReference>
<proteinExistence type="inferred from homology"/>
<dbReference type="PANTHER" id="PTHR11954">
    <property type="entry name" value="D-DOPACHROME DECARBOXYLASE"/>
    <property type="match status" value="1"/>
</dbReference>
<comment type="catalytic activity">
    <reaction evidence="7">
        <text>L-dopachrome = 5,6-dihydroxyindole-2-carboxylate</text>
        <dbReference type="Rhea" id="RHEA:13041"/>
        <dbReference type="ChEBI" id="CHEBI:16875"/>
        <dbReference type="ChEBI" id="CHEBI:57509"/>
        <dbReference type="EC" id="5.3.3.12"/>
    </reaction>
</comment>
<protein>
    <recommendedName>
        <fullName evidence="10">Macrophage migration inhibitory factor</fullName>
        <ecNumber evidence="9">5.3.2.1</ecNumber>
        <ecNumber evidence="8">5.3.3.12</ecNumber>
    </recommendedName>
    <alternativeName>
        <fullName evidence="13">L-dopachrome isomerase</fullName>
    </alternativeName>
    <alternativeName>
        <fullName evidence="11">L-dopachrome tautomerase</fullName>
    </alternativeName>
    <alternativeName>
        <fullName evidence="12">Phenylpyruvate tautomerase</fullName>
    </alternativeName>
</protein>
<evidence type="ECO:0000256" key="12">
    <source>
        <dbReference type="ARBA" id="ARBA00041912"/>
    </source>
</evidence>
<organism evidence="16 17">
    <name type="scientific">Sus scrofa</name>
    <name type="common">Pig</name>
    <dbReference type="NCBI Taxonomy" id="9823"/>
    <lineage>
        <taxon>Eukaryota</taxon>
        <taxon>Metazoa</taxon>
        <taxon>Chordata</taxon>
        <taxon>Craniata</taxon>
        <taxon>Vertebrata</taxon>
        <taxon>Euteleostomi</taxon>
        <taxon>Mammalia</taxon>
        <taxon>Eutheria</taxon>
        <taxon>Laurasiatheria</taxon>
        <taxon>Artiodactyla</taxon>
        <taxon>Suina</taxon>
        <taxon>Suidae</taxon>
        <taxon>Sus</taxon>
    </lineage>
</organism>
<name>A0A4X1V1K7_PIG</name>
<comment type="catalytic activity">
    <reaction evidence="6">
        <text>3-phenylpyruvate = enol-phenylpyruvate</text>
        <dbReference type="Rhea" id="RHEA:17097"/>
        <dbReference type="ChEBI" id="CHEBI:16815"/>
        <dbReference type="ChEBI" id="CHEBI:18005"/>
        <dbReference type="EC" id="5.3.2.1"/>
    </reaction>
</comment>
<dbReference type="GO" id="GO:0004167">
    <property type="term" value="F:dopachrome isomerase activity"/>
    <property type="evidence" value="ECO:0007669"/>
    <property type="project" value="UniProtKB-EC"/>
</dbReference>
<evidence type="ECO:0000256" key="4">
    <source>
        <dbReference type="ARBA" id="ARBA00022525"/>
    </source>
</evidence>